<keyword evidence="4 8" id="KW-0819">tRNA processing</keyword>
<dbReference type="Gene3D" id="3.40.50.620">
    <property type="entry name" value="HUPs"/>
    <property type="match status" value="1"/>
</dbReference>
<keyword evidence="3 8" id="KW-0436">Ligase</keyword>
<name>A0A1F6U4F0_9PROT</name>
<comment type="function">
    <text evidence="8">Ligates lysine onto the cytidine present at position 34 of the AUA codon-specific tRNA(Ile) that contains the anticodon CAU, in an ATP-dependent manner. Cytidine is converted to lysidine, thus changing the amino acid specificity of the tRNA from methionine to isoleucine.</text>
</comment>
<dbReference type="SUPFAM" id="SSF56037">
    <property type="entry name" value="PheT/TilS domain"/>
    <property type="match status" value="1"/>
</dbReference>
<comment type="caution">
    <text evidence="10">The sequence shown here is derived from an EMBL/GenBank/DDBJ whole genome shotgun (WGS) entry which is preliminary data.</text>
</comment>
<dbReference type="NCBIfam" id="TIGR02433">
    <property type="entry name" value="lysidine_TilS_C"/>
    <property type="match status" value="1"/>
</dbReference>
<dbReference type="Pfam" id="PF11734">
    <property type="entry name" value="TilS_C"/>
    <property type="match status" value="1"/>
</dbReference>
<keyword evidence="2 8" id="KW-0963">Cytoplasm</keyword>
<comment type="catalytic activity">
    <reaction evidence="7 8">
        <text>cytidine(34) in tRNA(Ile2) + L-lysine + ATP = lysidine(34) in tRNA(Ile2) + AMP + diphosphate + H(+)</text>
        <dbReference type="Rhea" id="RHEA:43744"/>
        <dbReference type="Rhea" id="RHEA-COMP:10625"/>
        <dbReference type="Rhea" id="RHEA-COMP:10670"/>
        <dbReference type="ChEBI" id="CHEBI:15378"/>
        <dbReference type="ChEBI" id="CHEBI:30616"/>
        <dbReference type="ChEBI" id="CHEBI:32551"/>
        <dbReference type="ChEBI" id="CHEBI:33019"/>
        <dbReference type="ChEBI" id="CHEBI:82748"/>
        <dbReference type="ChEBI" id="CHEBI:83665"/>
        <dbReference type="ChEBI" id="CHEBI:456215"/>
        <dbReference type="EC" id="6.3.4.19"/>
    </reaction>
</comment>
<comment type="subcellular location">
    <subcellularLocation>
        <location evidence="1 8">Cytoplasm</location>
    </subcellularLocation>
</comment>
<dbReference type="Pfam" id="PF01171">
    <property type="entry name" value="ATP_bind_3"/>
    <property type="match status" value="1"/>
</dbReference>
<protein>
    <recommendedName>
        <fullName evidence="8">tRNA(Ile)-lysidine synthase</fullName>
        <ecNumber evidence="8">6.3.4.19</ecNumber>
    </recommendedName>
    <alternativeName>
        <fullName evidence="8">tRNA(Ile)-2-lysyl-cytidine synthase</fullName>
    </alternativeName>
    <alternativeName>
        <fullName evidence="8">tRNA(Ile)-lysidine synthetase</fullName>
    </alternativeName>
</protein>
<proteinExistence type="inferred from homology"/>
<evidence type="ECO:0000259" key="9">
    <source>
        <dbReference type="SMART" id="SM00977"/>
    </source>
</evidence>
<evidence type="ECO:0000256" key="2">
    <source>
        <dbReference type="ARBA" id="ARBA00022490"/>
    </source>
</evidence>
<accession>A0A1F6U4F0</accession>
<dbReference type="GO" id="GO:0032267">
    <property type="term" value="F:tRNA(Ile)-lysidine synthase activity"/>
    <property type="evidence" value="ECO:0007669"/>
    <property type="project" value="UniProtKB-EC"/>
</dbReference>
<dbReference type="SUPFAM" id="SSF52402">
    <property type="entry name" value="Adenine nucleotide alpha hydrolases-like"/>
    <property type="match status" value="1"/>
</dbReference>
<evidence type="ECO:0000313" key="11">
    <source>
        <dbReference type="Proteomes" id="UP000179037"/>
    </source>
</evidence>
<evidence type="ECO:0000256" key="6">
    <source>
        <dbReference type="ARBA" id="ARBA00022840"/>
    </source>
</evidence>
<feature type="domain" description="Lysidine-tRNA(Ile) synthetase C-terminal" evidence="9">
    <location>
        <begin position="385"/>
        <end position="458"/>
    </location>
</feature>
<dbReference type="GO" id="GO:0005737">
    <property type="term" value="C:cytoplasm"/>
    <property type="evidence" value="ECO:0007669"/>
    <property type="project" value="UniProtKB-SubCell"/>
</dbReference>
<evidence type="ECO:0000256" key="7">
    <source>
        <dbReference type="ARBA" id="ARBA00048539"/>
    </source>
</evidence>
<dbReference type="EMBL" id="MFTC01000021">
    <property type="protein sequence ID" value="OGI52263.1"/>
    <property type="molecule type" value="Genomic_DNA"/>
</dbReference>
<feature type="binding site" evidence="8">
    <location>
        <begin position="46"/>
        <end position="51"/>
    </location>
    <ligand>
        <name>ATP</name>
        <dbReference type="ChEBI" id="CHEBI:30616"/>
    </ligand>
</feature>
<dbReference type="InterPro" id="IPR011063">
    <property type="entry name" value="TilS/TtcA_N"/>
</dbReference>
<comment type="similarity">
    <text evidence="8">Belongs to the tRNA(Ile)-lysidine synthase family.</text>
</comment>
<dbReference type="SMART" id="SM00977">
    <property type="entry name" value="TilS_C"/>
    <property type="match status" value="1"/>
</dbReference>
<dbReference type="PANTHER" id="PTHR43033">
    <property type="entry name" value="TRNA(ILE)-LYSIDINE SYNTHASE-RELATED"/>
    <property type="match status" value="1"/>
</dbReference>
<dbReference type="EC" id="6.3.4.19" evidence="8"/>
<dbReference type="Gene3D" id="1.20.59.20">
    <property type="match status" value="1"/>
</dbReference>
<dbReference type="InterPro" id="IPR012796">
    <property type="entry name" value="Lysidine-tRNA-synth_C"/>
</dbReference>
<evidence type="ECO:0000256" key="3">
    <source>
        <dbReference type="ARBA" id="ARBA00022598"/>
    </source>
</evidence>
<dbReference type="GO" id="GO:0006400">
    <property type="term" value="P:tRNA modification"/>
    <property type="evidence" value="ECO:0007669"/>
    <property type="project" value="UniProtKB-UniRule"/>
</dbReference>
<dbReference type="PANTHER" id="PTHR43033:SF1">
    <property type="entry name" value="TRNA(ILE)-LYSIDINE SYNTHASE-RELATED"/>
    <property type="match status" value="1"/>
</dbReference>
<dbReference type="AlphaFoldDB" id="A0A1F6U4F0"/>
<dbReference type="GO" id="GO:0005524">
    <property type="term" value="F:ATP binding"/>
    <property type="evidence" value="ECO:0007669"/>
    <property type="project" value="UniProtKB-UniRule"/>
</dbReference>
<keyword evidence="5 8" id="KW-0547">Nucleotide-binding</keyword>
<evidence type="ECO:0000256" key="4">
    <source>
        <dbReference type="ARBA" id="ARBA00022694"/>
    </source>
</evidence>
<evidence type="ECO:0000256" key="5">
    <source>
        <dbReference type="ARBA" id="ARBA00022741"/>
    </source>
</evidence>
<dbReference type="InterPro" id="IPR014729">
    <property type="entry name" value="Rossmann-like_a/b/a_fold"/>
</dbReference>
<dbReference type="InterPro" id="IPR012094">
    <property type="entry name" value="tRNA_Ile_lys_synt"/>
</dbReference>
<keyword evidence="6 8" id="KW-0067">ATP-binding</keyword>
<gene>
    <name evidence="8" type="primary">tilS</name>
    <name evidence="10" type="ORF">A3A87_02450</name>
</gene>
<dbReference type="InterPro" id="IPR015262">
    <property type="entry name" value="tRNA_Ile_lys_synt_subst-bd"/>
</dbReference>
<evidence type="ECO:0000256" key="8">
    <source>
        <dbReference type="HAMAP-Rule" id="MF_01161"/>
    </source>
</evidence>
<evidence type="ECO:0000256" key="1">
    <source>
        <dbReference type="ARBA" id="ARBA00004496"/>
    </source>
</evidence>
<dbReference type="InterPro" id="IPR012795">
    <property type="entry name" value="tRNA_Ile_lys_synt_N"/>
</dbReference>
<organism evidence="10 11">
    <name type="scientific">Candidatus Muproteobacteria bacterium RIFCSPLOWO2_01_FULL_60_18</name>
    <dbReference type="NCBI Taxonomy" id="1817768"/>
    <lineage>
        <taxon>Bacteria</taxon>
        <taxon>Pseudomonadati</taxon>
        <taxon>Pseudomonadota</taxon>
        <taxon>Candidatus Muproteobacteria</taxon>
    </lineage>
</organism>
<dbReference type="NCBIfam" id="TIGR02432">
    <property type="entry name" value="lysidine_TilS_N"/>
    <property type="match status" value="1"/>
</dbReference>
<dbReference type="HAMAP" id="MF_01161">
    <property type="entry name" value="tRNA_Ile_lys_synt"/>
    <property type="match status" value="1"/>
</dbReference>
<sequence length="461" mass="51714">MRLRVSALKTHLIRPFLDNVFSPSALADVLHRLGLSSATPLTVAFSGGLDSCVLLHALCQLRESLDLPLQAVHVDHGLHPESSGWARRAQQTCDRLKIPCTVERVQVTRIREHGLEDAARRARYACLARHVAQGEVLLTAHQADDQAETVLLQLLRGAGVHGLAAMPAMAAFHKGRLARPLLEFTREQLAAYARQENLQWIDDTSNADLRLSRNYLRHRIFPLLEAHWPEASRRIARSAGMAAEAAELLDDLAESDWSSCRGVEETRLSVVALRGLPPPRQRNLVRYWLRQQGFQAPTAMHLDQVLAQVARDPRSNRAVIRWPGTEVCRYRDELIALRPCAETDSGWRMHWNLTDPLEIPGVGFLRAEKSQGDGLSCERIGQSPIIVGLRQGGEVCRLPGRVHHRKLKKLLQEAGIPPWERKRLPLVYVNGELAAIGDRWVCEPYAARANEPGWKLRLEPA</sequence>
<dbReference type="Pfam" id="PF09179">
    <property type="entry name" value="TilS"/>
    <property type="match status" value="1"/>
</dbReference>
<dbReference type="SUPFAM" id="SSF82829">
    <property type="entry name" value="MesJ substrate recognition domain-like"/>
    <property type="match status" value="1"/>
</dbReference>
<dbReference type="CDD" id="cd01992">
    <property type="entry name" value="TilS_N"/>
    <property type="match status" value="1"/>
</dbReference>
<reference evidence="10 11" key="1">
    <citation type="journal article" date="2016" name="Nat. Commun.">
        <title>Thousands of microbial genomes shed light on interconnected biogeochemical processes in an aquifer system.</title>
        <authorList>
            <person name="Anantharaman K."/>
            <person name="Brown C.T."/>
            <person name="Hug L.A."/>
            <person name="Sharon I."/>
            <person name="Castelle C.J."/>
            <person name="Probst A.J."/>
            <person name="Thomas B.C."/>
            <person name="Singh A."/>
            <person name="Wilkins M.J."/>
            <person name="Karaoz U."/>
            <person name="Brodie E.L."/>
            <person name="Williams K.H."/>
            <person name="Hubbard S.S."/>
            <person name="Banfield J.F."/>
        </authorList>
    </citation>
    <scope>NUCLEOTIDE SEQUENCE [LARGE SCALE GENOMIC DNA]</scope>
</reference>
<dbReference type="Proteomes" id="UP000179037">
    <property type="component" value="Unassembled WGS sequence"/>
</dbReference>
<comment type="domain">
    <text evidence="8">The N-terminal region contains the highly conserved SGGXDS motif, predicted to be a P-loop motif involved in ATP binding.</text>
</comment>
<evidence type="ECO:0000313" key="10">
    <source>
        <dbReference type="EMBL" id="OGI52263.1"/>
    </source>
</evidence>
<dbReference type="STRING" id="1817768.A3A87_02450"/>